<dbReference type="InterPro" id="IPR037508">
    <property type="entry name" value="Msb1/Mug8"/>
</dbReference>
<feature type="compositionally biased region" description="Polar residues" evidence="1">
    <location>
        <begin position="524"/>
        <end position="533"/>
    </location>
</feature>
<sequence length="1384" mass="148331">MPSFLAKVQTKVFGRNRDDKESPRTSKRTSQPSLLEGKFEAISPPSSPSIPNFQPPKEKEKAKEKEKDGVLPSLFRSRSRPVSPPLGSQKQVVEAPHLSLNLPGLKEESSRTLGAVFEADSEGRSLLSDAVIGERRLSPVEALTLIQACSQAIIARGLETLGIMHPHWYSASPDVQRKLISLFILSISPPTPTDTPSTPISPVVAKSAFESETADARSPHDVAAVLRWGLRHLRIEGDSFGKTSPNWLWYTTFLEAERKSAYPPKAFTNELIPLLPPAHAQLLSTLLDIISSLASHAETNGISGSKLTKFIGLWLLTASRTEHADDWNTFYARWERAGRILEHLFLARIRDEAASHSMPKRLTELVTHYPYSKGQTGEEFLPRPRFTTRKYDALFVRIENELAFEARPKSKKDPLRIIADAFKSESGAEQGEYDPLWDAIKKAATPIQEGEQETGDNFALPKVFADETTRLFSLLPRDLMDKDAPLSPTFSSFSSPPVVLISAPQPKRRRSSSMGDPSERRSSNGHVNGSGTVTSSPTSPTSPSSPTDWLQFSTSGFGELGTGNSLAATLFDTDVEKTAPPSAFPSRKSSRKRRPSPGHSRRSSIDYAASTPPAMSPIPISIPKPAKVASITLIQLDEAFVDFWSDALLDPISSTWPSFVVCQLRNLSGLQTPDNKPVNWLVIEHAYTVPPPPPVVETPVSPVRATSPRPSIDNRKSSTFKRFHLFGSQDSKTSSKKKDKLAVSPRVGEMGEILAEEEEKPVSVNAPAPSSQESGKAAAVRTSTAVVATAAAATALVVESEEPSPAPVPPSVPEVAPLLTSEPEVTPVAQVVEAEVVQPVQPDATVASEPVQESVSPVVQEVAPPESTLKVLLPEPVEEPVPTVPVQEVAPTQETPAPIQESTPTETAKVEIPVHTHLPVPTDKHGESLPPAPESVVLAGETPGPQVALSTSEPVAVAHLLEQAEVEHIEVAQEPEQVSAVESAAYADDSVPAPVPVESIVASEVLVEPTGVLLAEASTPVAESEEEPAPTTEAPGIPAAPPVPDNEEESETISAREIFPAQSDLNVPQPTDTASSVPEPQLEEALVERVVPHVEPEVTFVDSVVPPAEELTIPAEPVDHGASVDDSLIESTQPTPITKSSPPASVTEEQSASEVVQEAPDHVTTPESSPAVAEVPDLVDQPHTEADVVPEPKISSMQPEIDQPTAELAPVVEPQAADPSTEVDEPVAEAVAPGSPVVHAEVEPEIVEQPESFPAPTTEEHVQDAPAAEDPEVEELTSVVVPEDPEHDAAKVEDSPAEEPTAVVNVADEPAIEVVESSIPLTEGSHISKKDLSTQKADIPEQNGASLPAESEEKLESNDPPALSTEDPIAPLTETHPPDETHEP</sequence>
<feature type="compositionally biased region" description="Polar residues" evidence="1">
    <location>
        <begin position="1129"/>
        <end position="1154"/>
    </location>
</feature>
<evidence type="ECO:0000256" key="1">
    <source>
        <dbReference type="SAM" id="MobiDB-lite"/>
    </source>
</evidence>
<feature type="compositionally biased region" description="Low complexity" evidence="1">
    <location>
        <begin position="491"/>
        <end position="502"/>
    </location>
</feature>
<feature type="compositionally biased region" description="Low complexity" evidence="1">
    <location>
        <begin position="882"/>
        <end position="893"/>
    </location>
</feature>
<evidence type="ECO:0000313" key="3">
    <source>
        <dbReference type="EMBL" id="KDQ52460.1"/>
    </source>
</evidence>
<dbReference type="HOGENOM" id="CLU_002740_1_0_1"/>
<organism evidence="3 4">
    <name type="scientific">Jaapia argillacea MUCL 33604</name>
    <dbReference type="NCBI Taxonomy" id="933084"/>
    <lineage>
        <taxon>Eukaryota</taxon>
        <taxon>Fungi</taxon>
        <taxon>Dikarya</taxon>
        <taxon>Basidiomycota</taxon>
        <taxon>Agaricomycotina</taxon>
        <taxon>Agaricomycetes</taxon>
        <taxon>Agaricomycetidae</taxon>
        <taxon>Jaapiales</taxon>
        <taxon>Jaapiaceae</taxon>
        <taxon>Jaapia</taxon>
    </lineage>
</organism>
<evidence type="ECO:0000313" key="4">
    <source>
        <dbReference type="Proteomes" id="UP000027265"/>
    </source>
</evidence>
<dbReference type="PANTHER" id="PTHR28093:SF1">
    <property type="entry name" value="MORPHOGENESIS-RELATED PROTEIN MSB1"/>
    <property type="match status" value="1"/>
</dbReference>
<dbReference type="Pfam" id="PF08101">
    <property type="entry name" value="Msb1-Mug8_dom"/>
    <property type="match status" value="1"/>
</dbReference>
<feature type="region of interest" description="Disordered" evidence="1">
    <location>
        <begin position="1"/>
        <end position="92"/>
    </location>
</feature>
<feature type="region of interest" description="Disordered" evidence="1">
    <location>
        <begin position="1252"/>
        <end position="1384"/>
    </location>
</feature>
<feature type="region of interest" description="Disordered" evidence="1">
    <location>
        <begin position="882"/>
        <end position="948"/>
    </location>
</feature>
<feature type="domain" description="Meiotically up-regulated protein Msb1/Mug8" evidence="2">
    <location>
        <begin position="246"/>
        <end position="371"/>
    </location>
</feature>
<dbReference type="OrthoDB" id="3362494at2759"/>
<feature type="compositionally biased region" description="Basic and acidic residues" evidence="1">
    <location>
        <begin position="15"/>
        <end position="24"/>
    </location>
</feature>
<protein>
    <recommendedName>
        <fullName evidence="2">Meiotically up-regulated protein Msb1/Mug8 domain-containing protein</fullName>
    </recommendedName>
</protein>
<dbReference type="PANTHER" id="PTHR28093">
    <property type="entry name" value="MORPHOGENESIS-RELATED PROTEIN MSB1"/>
    <property type="match status" value="1"/>
</dbReference>
<accession>A0A067PF69</accession>
<dbReference type="Gene3D" id="1.10.555.10">
    <property type="entry name" value="Rho GTPase activation protein"/>
    <property type="match status" value="1"/>
</dbReference>
<feature type="region of interest" description="Disordered" evidence="1">
    <location>
        <begin position="753"/>
        <end position="777"/>
    </location>
</feature>
<dbReference type="EMBL" id="KL197740">
    <property type="protein sequence ID" value="KDQ52460.1"/>
    <property type="molecule type" value="Genomic_DNA"/>
</dbReference>
<feature type="region of interest" description="Disordered" evidence="1">
    <location>
        <begin position="577"/>
        <end position="618"/>
    </location>
</feature>
<feature type="compositionally biased region" description="Polar residues" evidence="1">
    <location>
        <begin position="1063"/>
        <end position="1078"/>
    </location>
</feature>
<dbReference type="STRING" id="933084.A0A067PF69"/>
<dbReference type="InterPro" id="IPR012965">
    <property type="entry name" value="Msb1/Mug8_dom"/>
</dbReference>
<proteinExistence type="predicted"/>
<feature type="compositionally biased region" description="Low complexity" evidence="1">
    <location>
        <begin position="534"/>
        <end position="547"/>
    </location>
</feature>
<feature type="compositionally biased region" description="Basic and acidic residues" evidence="1">
    <location>
        <begin position="56"/>
        <end position="69"/>
    </location>
</feature>
<dbReference type="InterPro" id="IPR008936">
    <property type="entry name" value="Rho_GTPase_activation_prot"/>
</dbReference>
<feature type="region of interest" description="Disordered" evidence="1">
    <location>
        <begin position="1017"/>
        <end position="1079"/>
    </location>
</feature>
<feature type="region of interest" description="Disordered" evidence="1">
    <location>
        <begin position="843"/>
        <end position="862"/>
    </location>
</feature>
<name>A0A067PF69_9AGAM</name>
<dbReference type="Proteomes" id="UP000027265">
    <property type="component" value="Unassembled WGS sequence"/>
</dbReference>
<feature type="region of interest" description="Disordered" evidence="1">
    <location>
        <begin position="491"/>
        <end position="554"/>
    </location>
</feature>
<feature type="region of interest" description="Disordered" evidence="1">
    <location>
        <begin position="1111"/>
        <end position="1233"/>
    </location>
</feature>
<keyword evidence="4" id="KW-1185">Reference proteome</keyword>
<gene>
    <name evidence="3" type="ORF">JAAARDRAFT_61984</name>
</gene>
<reference evidence="4" key="1">
    <citation type="journal article" date="2014" name="Proc. Natl. Acad. Sci. U.S.A.">
        <title>Extensive sampling of basidiomycete genomes demonstrates inadequacy of the white-rot/brown-rot paradigm for wood decay fungi.</title>
        <authorList>
            <person name="Riley R."/>
            <person name="Salamov A.A."/>
            <person name="Brown D.W."/>
            <person name="Nagy L.G."/>
            <person name="Floudas D."/>
            <person name="Held B.W."/>
            <person name="Levasseur A."/>
            <person name="Lombard V."/>
            <person name="Morin E."/>
            <person name="Otillar R."/>
            <person name="Lindquist E.A."/>
            <person name="Sun H."/>
            <person name="LaButti K.M."/>
            <person name="Schmutz J."/>
            <person name="Jabbour D."/>
            <person name="Luo H."/>
            <person name="Baker S.E."/>
            <person name="Pisabarro A.G."/>
            <person name="Walton J.D."/>
            <person name="Blanchette R.A."/>
            <person name="Henrissat B."/>
            <person name="Martin F."/>
            <person name="Cullen D."/>
            <person name="Hibbett D.S."/>
            <person name="Grigoriev I.V."/>
        </authorList>
    </citation>
    <scope>NUCLEOTIDE SEQUENCE [LARGE SCALE GENOMIC DNA]</scope>
    <source>
        <strain evidence="4">MUCL 33604</strain>
    </source>
</reference>
<feature type="compositionally biased region" description="Basic residues" evidence="1">
    <location>
        <begin position="588"/>
        <end position="602"/>
    </location>
</feature>
<dbReference type="InParanoid" id="A0A067PF69"/>
<evidence type="ECO:0000259" key="2">
    <source>
        <dbReference type="Pfam" id="PF08101"/>
    </source>
</evidence>